<dbReference type="EMBL" id="JH687864">
    <property type="protein sequence ID" value="EJD36346.1"/>
    <property type="molecule type" value="Genomic_DNA"/>
</dbReference>
<accession>J0D990</accession>
<evidence type="ECO:0000313" key="2">
    <source>
        <dbReference type="EMBL" id="EJD36346.1"/>
    </source>
</evidence>
<dbReference type="AlphaFoldDB" id="J0D990"/>
<gene>
    <name evidence="2" type="ORF">AURDEDRAFT_174610</name>
</gene>
<dbReference type="InParanoid" id="J0D990"/>
<keyword evidence="1" id="KW-0732">Signal</keyword>
<feature type="signal peptide" evidence="1">
    <location>
        <begin position="1"/>
        <end position="20"/>
    </location>
</feature>
<keyword evidence="3" id="KW-1185">Reference proteome</keyword>
<organism evidence="2 3">
    <name type="scientific">Auricularia subglabra (strain TFB-10046 / SS5)</name>
    <name type="common">White-rot fungus</name>
    <name type="synonym">Auricularia delicata (strain TFB10046)</name>
    <dbReference type="NCBI Taxonomy" id="717982"/>
    <lineage>
        <taxon>Eukaryota</taxon>
        <taxon>Fungi</taxon>
        <taxon>Dikarya</taxon>
        <taxon>Basidiomycota</taxon>
        <taxon>Agaricomycotina</taxon>
        <taxon>Agaricomycetes</taxon>
        <taxon>Auriculariales</taxon>
        <taxon>Auriculariaceae</taxon>
        <taxon>Auricularia</taxon>
    </lineage>
</organism>
<sequence>MVFAAALLAFVPLLLRAVPAQSYILVNTATNLYIQDHNVTSHDEVGNPIVGAPYNATRPKAQSGWGFFGTGFDAATFGKTRLINGTTNPIKTLVTGLPGEALSAEVYGSLFKLVHPTKGAPEIWAFLADVIGPAPLAVTVGKAFEPLTLQPYHSSDPKQHWLIYPEATPASALADPGKHLASPVTNPTIVSAGSAKPWIATAV</sequence>
<evidence type="ECO:0000256" key="1">
    <source>
        <dbReference type="SAM" id="SignalP"/>
    </source>
</evidence>
<dbReference type="Proteomes" id="UP000006514">
    <property type="component" value="Unassembled WGS sequence"/>
</dbReference>
<name>J0D990_AURST</name>
<evidence type="ECO:0000313" key="3">
    <source>
        <dbReference type="Proteomes" id="UP000006514"/>
    </source>
</evidence>
<protein>
    <submittedName>
        <fullName evidence="2">Uncharacterized protein</fullName>
    </submittedName>
</protein>
<reference evidence="3" key="1">
    <citation type="journal article" date="2012" name="Science">
        <title>The Paleozoic origin of enzymatic lignin decomposition reconstructed from 31 fungal genomes.</title>
        <authorList>
            <person name="Floudas D."/>
            <person name="Binder M."/>
            <person name="Riley R."/>
            <person name="Barry K."/>
            <person name="Blanchette R.A."/>
            <person name="Henrissat B."/>
            <person name="Martinez A.T."/>
            <person name="Otillar R."/>
            <person name="Spatafora J.W."/>
            <person name="Yadav J.S."/>
            <person name="Aerts A."/>
            <person name="Benoit I."/>
            <person name="Boyd A."/>
            <person name="Carlson A."/>
            <person name="Copeland A."/>
            <person name="Coutinho P.M."/>
            <person name="de Vries R.P."/>
            <person name="Ferreira P."/>
            <person name="Findley K."/>
            <person name="Foster B."/>
            <person name="Gaskell J."/>
            <person name="Glotzer D."/>
            <person name="Gorecki P."/>
            <person name="Heitman J."/>
            <person name="Hesse C."/>
            <person name="Hori C."/>
            <person name="Igarashi K."/>
            <person name="Jurgens J.A."/>
            <person name="Kallen N."/>
            <person name="Kersten P."/>
            <person name="Kohler A."/>
            <person name="Kuees U."/>
            <person name="Kumar T.K.A."/>
            <person name="Kuo A."/>
            <person name="LaButti K."/>
            <person name="Larrondo L.F."/>
            <person name="Lindquist E."/>
            <person name="Ling A."/>
            <person name="Lombard V."/>
            <person name="Lucas S."/>
            <person name="Lundell T."/>
            <person name="Martin R."/>
            <person name="McLaughlin D.J."/>
            <person name="Morgenstern I."/>
            <person name="Morin E."/>
            <person name="Murat C."/>
            <person name="Nagy L.G."/>
            <person name="Nolan M."/>
            <person name="Ohm R.A."/>
            <person name="Patyshakuliyeva A."/>
            <person name="Rokas A."/>
            <person name="Ruiz-Duenas F.J."/>
            <person name="Sabat G."/>
            <person name="Salamov A."/>
            <person name="Samejima M."/>
            <person name="Schmutz J."/>
            <person name="Slot J.C."/>
            <person name="St John F."/>
            <person name="Stenlid J."/>
            <person name="Sun H."/>
            <person name="Sun S."/>
            <person name="Syed K."/>
            <person name="Tsang A."/>
            <person name="Wiebenga A."/>
            <person name="Young D."/>
            <person name="Pisabarro A."/>
            <person name="Eastwood D.C."/>
            <person name="Martin F."/>
            <person name="Cullen D."/>
            <person name="Grigoriev I.V."/>
            <person name="Hibbett D.S."/>
        </authorList>
    </citation>
    <scope>NUCLEOTIDE SEQUENCE [LARGE SCALE GENOMIC DNA]</scope>
    <source>
        <strain evidence="3">TFB10046</strain>
    </source>
</reference>
<dbReference type="KEGG" id="adl:AURDEDRAFT_174610"/>
<feature type="chain" id="PRO_5003732675" evidence="1">
    <location>
        <begin position="21"/>
        <end position="203"/>
    </location>
</feature>
<proteinExistence type="predicted"/>